<keyword evidence="2" id="KW-0812">Transmembrane</keyword>
<dbReference type="Pfam" id="PF02321">
    <property type="entry name" value="OEP"/>
    <property type="match status" value="2"/>
</dbReference>
<evidence type="ECO:0000256" key="1">
    <source>
        <dbReference type="ARBA" id="ARBA00007613"/>
    </source>
</evidence>
<dbReference type="RefSeq" id="WP_163491811.1">
    <property type="nucleotide sequence ID" value="NZ_JACVEL010000002.1"/>
</dbReference>
<evidence type="ECO:0000313" key="3">
    <source>
        <dbReference type="EMBL" id="MBC9811535.1"/>
    </source>
</evidence>
<dbReference type="Gene3D" id="2.20.200.10">
    <property type="entry name" value="Outer membrane efflux proteins (OEP)"/>
    <property type="match status" value="1"/>
</dbReference>
<keyword evidence="2" id="KW-0449">Lipoprotein</keyword>
<dbReference type="PANTHER" id="PTHR30203:SF33">
    <property type="entry name" value="BLR4455 PROTEIN"/>
    <property type="match status" value="1"/>
</dbReference>
<comment type="subcellular location">
    <subcellularLocation>
        <location evidence="2">Cell membrane</location>
        <topology evidence="2">Lipid-anchor</topology>
    </subcellularLocation>
</comment>
<accession>A0A8J6PIC9</accession>
<dbReference type="InterPro" id="IPR003423">
    <property type="entry name" value="OMP_efflux"/>
</dbReference>
<proteinExistence type="inferred from homology"/>
<dbReference type="SUPFAM" id="SSF56954">
    <property type="entry name" value="Outer membrane efflux proteins (OEP)"/>
    <property type="match status" value="1"/>
</dbReference>
<organism evidence="3 4">
    <name type="scientific">Taishania pollutisoli</name>
    <dbReference type="NCBI Taxonomy" id="2766479"/>
    <lineage>
        <taxon>Bacteria</taxon>
        <taxon>Pseudomonadati</taxon>
        <taxon>Bacteroidota</taxon>
        <taxon>Flavobacteriia</taxon>
        <taxon>Flavobacteriales</taxon>
        <taxon>Crocinitomicaceae</taxon>
        <taxon>Taishania</taxon>
    </lineage>
</organism>
<name>A0A8J6PIC9_9FLAO</name>
<keyword evidence="2" id="KW-1134">Transmembrane beta strand</keyword>
<dbReference type="Gene3D" id="1.20.1600.10">
    <property type="entry name" value="Outer membrane efflux proteins (OEP)"/>
    <property type="match status" value="1"/>
</dbReference>
<dbReference type="InterPro" id="IPR010131">
    <property type="entry name" value="MdtP/NodT-like"/>
</dbReference>
<dbReference type="NCBIfam" id="TIGR01845">
    <property type="entry name" value="outer_NodT"/>
    <property type="match status" value="1"/>
</dbReference>
<evidence type="ECO:0000256" key="2">
    <source>
        <dbReference type="RuleBase" id="RU362097"/>
    </source>
</evidence>
<sequence>MKTSFFKYIFASVFVIALAGCGLVTKKYEEVTLTESQQKELYRDYQSEDSTNIADIPWQDFFTDEHLKTLISEGLEKNYDLQNAILQISTAENTLRQSKQAFLPSLDFTPSVTYNKTSQNSLNLPSNININLQTTTVSLGFSTNWEIEIWGKLSASKRSAQAAWMRSVASQNAVRTSLVATIADAYYTLLSLDKQLEITEETIAIREKTVVAMKALMEAGSVTGADVVQAESNLYAAQVSVPELKRSIRELENTLCVLTVRPLQSIQRGTFDEQQMTIDLKSGVPTQLLANRPDVQAAELSFRQAFELTNVAKASFYPTLRLSAGSGGISALTTRTLLDPSSIFVNLVGGLTQPIFQRGQLKTNYRNAKNTQLQAWNSFEQTLLTAGQEVTDALYSYDMAKEKQAIREKQVDALEKAVSFRMQLLEYSSNTNYTDVLTSEQSLITAQLAGVADKLQEYKAVISLYRSLGGGWK</sequence>
<dbReference type="EMBL" id="JACVEL010000002">
    <property type="protein sequence ID" value="MBC9811535.1"/>
    <property type="molecule type" value="Genomic_DNA"/>
</dbReference>
<gene>
    <name evidence="3" type="ORF">H9Y05_03520</name>
</gene>
<dbReference type="AlphaFoldDB" id="A0A8J6PIC9"/>
<comment type="caution">
    <text evidence="3">The sequence shown here is derived from an EMBL/GenBank/DDBJ whole genome shotgun (WGS) entry which is preliminary data.</text>
</comment>
<dbReference type="PROSITE" id="PS51257">
    <property type="entry name" value="PROKAR_LIPOPROTEIN"/>
    <property type="match status" value="1"/>
</dbReference>
<dbReference type="PANTHER" id="PTHR30203">
    <property type="entry name" value="OUTER MEMBRANE CATION EFFLUX PROTEIN"/>
    <property type="match status" value="1"/>
</dbReference>
<dbReference type="GO" id="GO:0005886">
    <property type="term" value="C:plasma membrane"/>
    <property type="evidence" value="ECO:0007669"/>
    <property type="project" value="UniProtKB-SubCell"/>
</dbReference>
<protein>
    <submittedName>
        <fullName evidence="3">Efflux transporter outer membrane subunit</fullName>
    </submittedName>
</protein>
<dbReference type="GO" id="GO:0015562">
    <property type="term" value="F:efflux transmembrane transporter activity"/>
    <property type="evidence" value="ECO:0007669"/>
    <property type="project" value="InterPro"/>
</dbReference>
<keyword evidence="2" id="KW-0472">Membrane</keyword>
<comment type="similarity">
    <text evidence="1 2">Belongs to the outer membrane factor (OMF) (TC 1.B.17) family.</text>
</comment>
<reference evidence="3" key="1">
    <citation type="submission" date="2020-09" db="EMBL/GenBank/DDBJ databases">
        <title>Taishania pollutisoli gen. nov., sp. nov., Isolated from Tetrabromobisphenol A-Contaminated Soil.</title>
        <authorList>
            <person name="Chen Q."/>
        </authorList>
    </citation>
    <scope>NUCLEOTIDE SEQUENCE</scope>
    <source>
        <strain evidence="3">CZZ-1</strain>
    </source>
</reference>
<evidence type="ECO:0000313" key="4">
    <source>
        <dbReference type="Proteomes" id="UP000652681"/>
    </source>
</evidence>
<dbReference type="Proteomes" id="UP000652681">
    <property type="component" value="Unassembled WGS sequence"/>
</dbReference>
<keyword evidence="2" id="KW-0564">Palmitate</keyword>
<keyword evidence="4" id="KW-1185">Reference proteome</keyword>